<dbReference type="NCBIfam" id="TIGR00704">
    <property type="entry name" value="NaPi_cotrn_rel"/>
    <property type="match status" value="1"/>
</dbReference>
<dbReference type="GO" id="GO:0044341">
    <property type="term" value="P:sodium-dependent phosphate transport"/>
    <property type="evidence" value="ECO:0007669"/>
    <property type="project" value="InterPro"/>
</dbReference>
<keyword evidence="2" id="KW-1003">Cell membrane</keyword>
<feature type="transmembrane region" description="Helical" evidence="6">
    <location>
        <begin position="176"/>
        <end position="197"/>
    </location>
</feature>
<evidence type="ECO:0000256" key="2">
    <source>
        <dbReference type="ARBA" id="ARBA00022475"/>
    </source>
</evidence>
<evidence type="ECO:0000313" key="7">
    <source>
        <dbReference type="EMBL" id="MBO8457762.1"/>
    </source>
</evidence>
<comment type="subcellular location">
    <subcellularLocation>
        <location evidence="1">Cell membrane</location>
        <topology evidence="1">Multi-pass membrane protein</topology>
    </subcellularLocation>
</comment>
<proteinExistence type="predicted"/>
<feature type="transmembrane region" description="Helical" evidence="6">
    <location>
        <begin position="6"/>
        <end position="24"/>
    </location>
</feature>
<reference evidence="7" key="1">
    <citation type="submission" date="2020-10" db="EMBL/GenBank/DDBJ databases">
        <authorList>
            <person name="Gilroy R."/>
        </authorList>
    </citation>
    <scope>NUCLEOTIDE SEQUENCE</scope>
    <source>
        <strain evidence="7">10532</strain>
    </source>
</reference>
<accession>A0A9D9HPF4</accession>
<evidence type="ECO:0000313" key="8">
    <source>
        <dbReference type="Proteomes" id="UP000823638"/>
    </source>
</evidence>
<dbReference type="Proteomes" id="UP000823638">
    <property type="component" value="Unassembled WGS sequence"/>
</dbReference>
<organism evidence="7 8">
    <name type="scientific">Candidatus Gallitreponema excrementavium</name>
    <dbReference type="NCBI Taxonomy" id="2840840"/>
    <lineage>
        <taxon>Bacteria</taxon>
        <taxon>Pseudomonadati</taxon>
        <taxon>Spirochaetota</taxon>
        <taxon>Spirochaetia</taxon>
        <taxon>Spirochaetales</taxon>
        <taxon>Candidatus Gallitreponema</taxon>
    </lineage>
</organism>
<keyword evidence="5 6" id="KW-0472">Membrane</keyword>
<dbReference type="Gene3D" id="1.20.58.220">
    <property type="entry name" value="Phosphate transport system protein phou homolog 2, domain 2"/>
    <property type="match status" value="1"/>
</dbReference>
<dbReference type="GO" id="GO:0005436">
    <property type="term" value="F:sodium:phosphate symporter activity"/>
    <property type="evidence" value="ECO:0007669"/>
    <property type="project" value="InterPro"/>
</dbReference>
<name>A0A9D9HPF4_9SPIR</name>
<dbReference type="NCBIfam" id="NF037997">
    <property type="entry name" value="Na_Pi_symport"/>
    <property type="match status" value="1"/>
</dbReference>
<evidence type="ECO:0000256" key="4">
    <source>
        <dbReference type="ARBA" id="ARBA00022989"/>
    </source>
</evidence>
<comment type="caution">
    <text evidence="7">The sequence shown here is derived from an EMBL/GenBank/DDBJ whole genome shotgun (WGS) entry which is preliminary data.</text>
</comment>
<evidence type="ECO:0000256" key="5">
    <source>
        <dbReference type="ARBA" id="ARBA00023136"/>
    </source>
</evidence>
<feature type="transmembrane region" description="Helical" evidence="6">
    <location>
        <begin position="137"/>
        <end position="155"/>
    </location>
</feature>
<dbReference type="Pfam" id="PF02690">
    <property type="entry name" value="Na_Pi_cotrans"/>
    <property type="match status" value="2"/>
</dbReference>
<sequence length="552" mass="60599">MEVAGKILSILGSLGILLYGMKILSEGIQKSAGESLHKILGFMTGNRFSAVFTGLLVTAIIQSSGATTVMVVSFVNAGIMTLTQAIGVIFGANIGTTVTAWIVSLIGFSFDIASFAIPVFGLGFFMTCFQKWDKKDLGEALMGFGLLFIGLGQLTNSMPSFDENSMTFMSVFTDRGILGLFAGLFAGMAVTVLLHSSSASTAIILTLSYKGILTWELAAAMVLGSNIGSTIDAILAAVGTKVNARRAALVHVLFNVLGSLIALCFFKPFLFLVDVIVPGTVQENITAHIATLHTLFNVINTLIFLPFVNQIAALVTRLVKPKEGETPDVYRLDIVSSGMKDATELYIIRGAKEIGKMSELVFKMFDVFTQCLENRTSSVINSGLEKTRSAEDYADQMQEVLSDFFVKCSRNPLSQKSQVHVTQMIHIVDDLENMSDECNCLVLLLKKSIDKKMKFEKNDLECLEPYVELVQNFLNFIKEHIDSHITEEELSVARELEDKIDGFRKNLKRIARKRLEQGADVKSELLFIDLVRHIEKIGDYAFSISGALSMMK</sequence>
<dbReference type="PANTHER" id="PTHR10010:SF46">
    <property type="entry name" value="SODIUM-DEPENDENT PHOSPHATE TRANSPORT PROTEIN 2B"/>
    <property type="match status" value="1"/>
</dbReference>
<dbReference type="GO" id="GO:0005886">
    <property type="term" value="C:plasma membrane"/>
    <property type="evidence" value="ECO:0007669"/>
    <property type="project" value="UniProtKB-SubCell"/>
</dbReference>
<feature type="transmembrane region" description="Helical" evidence="6">
    <location>
        <begin position="45"/>
        <end position="63"/>
    </location>
</feature>
<feature type="transmembrane region" description="Helical" evidence="6">
    <location>
        <begin position="252"/>
        <end position="273"/>
    </location>
</feature>
<evidence type="ECO:0000256" key="6">
    <source>
        <dbReference type="SAM" id="Phobius"/>
    </source>
</evidence>
<dbReference type="PANTHER" id="PTHR10010">
    <property type="entry name" value="SOLUTE CARRIER FAMILY 34 SODIUM PHOSPHATE , MEMBER 2-RELATED"/>
    <property type="match status" value="1"/>
</dbReference>
<keyword evidence="4 6" id="KW-1133">Transmembrane helix</keyword>
<dbReference type="AlphaFoldDB" id="A0A9D9HPF4"/>
<dbReference type="SUPFAM" id="SSF109755">
    <property type="entry name" value="PhoU-like"/>
    <property type="match status" value="1"/>
</dbReference>
<feature type="transmembrane region" description="Helical" evidence="6">
    <location>
        <begin position="102"/>
        <end position="125"/>
    </location>
</feature>
<gene>
    <name evidence="7" type="ORF">IAA81_05995</name>
</gene>
<dbReference type="InterPro" id="IPR038078">
    <property type="entry name" value="PhoU-like_sf"/>
</dbReference>
<evidence type="ECO:0000256" key="1">
    <source>
        <dbReference type="ARBA" id="ARBA00004651"/>
    </source>
</evidence>
<evidence type="ECO:0000256" key="3">
    <source>
        <dbReference type="ARBA" id="ARBA00022692"/>
    </source>
</evidence>
<feature type="transmembrane region" description="Helical" evidence="6">
    <location>
        <begin position="285"/>
        <end position="308"/>
    </location>
</feature>
<dbReference type="InterPro" id="IPR004633">
    <property type="entry name" value="NaPi_cotrn-rel/YqeW-like"/>
</dbReference>
<feature type="transmembrane region" description="Helical" evidence="6">
    <location>
        <begin position="69"/>
        <end position="90"/>
    </location>
</feature>
<dbReference type="EMBL" id="JADIMM010000078">
    <property type="protein sequence ID" value="MBO8457762.1"/>
    <property type="molecule type" value="Genomic_DNA"/>
</dbReference>
<keyword evidence="3 6" id="KW-0812">Transmembrane</keyword>
<dbReference type="InterPro" id="IPR003841">
    <property type="entry name" value="Na/Pi_transpt"/>
</dbReference>
<protein>
    <submittedName>
        <fullName evidence="7">Na/Pi cotransporter family protein</fullName>
    </submittedName>
</protein>
<reference evidence="7" key="2">
    <citation type="journal article" date="2021" name="PeerJ">
        <title>Extensive microbial diversity within the chicken gut microbiome revealed by metagenomics and culture.</title>
        <authorList>
            <person name="Gilroy R."/>
            <person name="Ravi A."/>
            <person name="Getino M."/>
            <person name="Pursley I."/>
            <person name="Horton D.L."/>
            <person name="Alikhan N.F."/>
            <person name="Baker D."/>
            <person name="Gharbi K."/>
            <person name="Hall N."/>
            <person name="Watson M."/>
            <person name="Adriaenssens E.M."/>
            <person name="Foster-Nyarko E."/>
            <person name="Jarju S."/>
            <person name="Secka A."/>
            <person name="Antonio M."/>
            <person name="Oren A."/>
            <person name="Chaudhuri R.R."/>
            <person name="La Ragione R."/>
            <person name="Hildebrand F."/>
            <person name="Pallen M.J."/>
        </authorList>
    </citation>
    <scope>NUCLEOTIDE SEQUENCE</scope>
    <source>
        <strain evidence="7">10532</strain>
    </source>
</reference>